<protein>
    <submittedName>
        <fullName evidence="2">Uncharacterized protein</fullName>
    </submittedName>
</protein>
<feature type="compositionally biased region" description="Polar residues" evidence="1">
    <location>
        <begin position="258"/>
        <end position="268"/>
    </location>
</feature>
<evidence type="ECO:0000313" key="3">
    <source>
        <dbReference type="Proteomes" id="UP000815677"/>
    </source>
</evidence>
<accession>A0ABQ0L476</accession>
<gene>
    <name evidence="2" type="ORF">MCHLO_03495</name>
</gene>
<sequence length="756" mass="85107">MSGLKIKILAARQTDTSIKVWPSAVPSRLPRSIAAHRRAGVADEESSRRGRSGSPGPSRHRHSRSRSPRERGRSRTVLRRSPIPRPKLPSIAPEESASQTGMEVEDIPALPPRTRSRSPLRRIPGQPPRRPTPTPPPQQDHSRSPGRFRSRSPDHPRSHSPVRRVPGQPPRRPTATPPPPPRDHSRSRSPVRCVPGARVQRERSPRQVSQGGVSGGSRPTSLHPEDVELPVSRPQSRLPSLPPPHSRSSSLPSVSLQNMQAKQSSTGSHQDRSPVHSLPGSTTRSPHAGPSSYHHSSHAGPRPTPSHHEKSPPPRQSPTHSPSPGPSRRKRDDDAAYKSWKKKDARHRKSQARSKSKPVTEREHTRYNPHHIPTKGKGALSDKDAKLLKGAWLHFQIMCGIEHGNQALAVATPADLAAFEAQFVSPEAWRQKLQSLKYSDERGMDKVRELRSADRLRKGRRGAIASAVVKMKDPFLATIFSTILEAGLPRFLPDVLGSPESLYNLVHEDLALESFERVAVRHAYDNVGADITNLRNRALTRRMYRHFVFYHIYDKAQRVVKNPHALVERVELTNMYKRRIQDADRCDKFLRKDGWPEVTRRMLKYPECNSEDESNGNGTFTRIPVELRSVVGTQFKRSIEKRIIREARAQNQFSFAFHAPIDWFDPEAYNAFSARTRDIISRTGVALPAEQHWQEDEDGDLFVPDYFKTMSAEEFNEYYAPEVLAAYNIPTEEELLNAEADSDAEGDDEGDEESDE</sequence>
<dbReference type="Proteomes" id="UP000815677">
    <property type="component" value="Unassembled WGS sequence"/>
</dbReference>
<dbReference type="EMBL" id="DF842013">
    <property type="protein sequence ID" value="GAT45947.1"/>
    <property type="molecule type" value="Genomic_DNA"/>
</dbReference>
<feature type="compositionally biased region" description="Basic residues" evidence="1">
    <location>
        <begin position="339"/>
        <end position="356"/>
    </location>
</feature>
<feature type="compositionally biased region" description="Pro residues" evidence="1">
    <location>
        <begin position="313"/>
        <end position="325"/>
    </location>
</feature>
<feature type="region of interest" description="Disordered" evidence="1">
    <location>
        <begin position="24"/>
        <end position="380"/>
    </location>
</feature>
<feature type="region of interest" description="Disordered" evidence="1">
    <location>
        <begin position="732"/>
        <end position="756"/>
    </location>
</feature>
<feature type="compositionally biased region" description="Low complexity" evidence="1">
    <location>
        <begin position="229"/>
        <end position="239"/>
    </location>
</feature>
<feature type="compositionally biased region" description="Low complexity" evidence="1">
    <location>
        <begin position="246"/>
        <end position="257"/>
    </location>
</feature>
<reference evidence="2" key="1">
    <citation type="submission" date="2014-09" db="EMBL/GenBank/DDBJ databases">
        <title>Genome sequence of the luminous mushroom Mycena chlorophos for searching fungal bioluminescence genes.</title>
        <authorList>
            <person name="Tanaka Y."/>
            <person name="Kasuga D."/>
            <person name="Oba Y."/>
            <person name="Hase S."/>
            <person name="Sato K."/>
            <person name="Oba Y."/>
            <person name="Sakakibara Y."/>
        </authorList>
    </citation>
    <scope>NUCLEOTIDE SEQUENCE</scope>
</reference>
<organism evidence="2 3">
    <name type="scientific">Mycena chlorophos</name>
    <name type="common">Agaric fungus</name>
    <name type="synonym">Agaricus chlorophos</name>
    <dbReference type="NCBI Taxonomy" id="658473"/>
    <lineage>
        <taxon>Eukaryota</taxon>
        <taxon>Fungi</taxon>
        <taxon>Dikarya</taxon>
        <taxon>Basidiomycota</taxon>
        <taxon>Agaricomycotina</taxon>
        <taxon>Agaricomycetes</taxon>
        <taxon>Agaricomycetidae</taxon>
        <taxon>Agaricales</taxon>
        <taxon>Marasmiineae</taxon>
        <taxon>Mycenaceae</taxon>
        <taxon>Mycena</taxon>
    </lineage>
</organism>
<name>A0ABQ0L476_MYCCL</name>
<feature type="compositionally biased region" description="Low complexity" evidence="1">
    <location>
        <begin position="206"/>
        <end position="219"/>
    </location>
</feature>
<proteinExistence type="predicted"/>
<feature type="compositionally biased region" description="Pro residues" evidence="1">
    <location>
        <begin position="125"/>
        <end position="138"/>
    </location>
</feature>
<feature type="compositionally biased region" description="Pro residues" evidence="1">
    <location>
        <begin position="167"/>
        <end position="180"/>
    </location>
</feature>
<keyword evidence="3" id="KW-1185">Reference proteome</keyword>
<evidence type="ECO:0000313" key="2">
    <source>
        <dbReference type="EMBL" id="GAT45947.1"/>
    </source>
</evidence>
<evidence type="ECO:0000256" key="1">
    <source>
        <dbReference type="SAM" id="MobiDB-lite"/>
    </source>
</evidence>